<dbReference type="EMBL" id="QKZT01000027">
    <property type="protein sequence ID" value="PZX47011.1"/>
    <property type="molecule type" value="Genomic_DNA"/>
</dbReference>
<evidence type="ECO:0000313" key="2">
    <source>
        <dbReference type="Proteomes" id="UP000248882"/>
    </source>
</evidence>
<dbReference type="RefSeq" id="WP_111322936.1">
    <property type="nucleotide sequence ID" value="NZ_QKZT01000027.1"/>
</dbReference>
<protein>
    <submittedName>
        <fullName evidence="1">Uncharacterized protein DUF4221</fullName>
    </submittedName>
</protein>
<keyword evidence="2" id="KW-1185">Reference proteome</keyword>
<dbReference type="InterPro" id="IPR025316">
    <property type="entry name" value="DUF4221"/>
</dbReference>
<dbReference type="OrthoDB" id="833511at2"/>
<dbReference type="Proteomes" id="UP000248882">
    <property type="component" value="Unassembled WGS sequence"/>
</dbReference>
<name>A0A2W7QFQ6_9BACT</name>
<evidence type="ECO:0000313" key="1">
    <source>
        <dbReference type="EMBL" id="PZX47011.1"/>
    </source>
</evidence>
<accession>A0A2W7QFQ6</accession>
<dbReference type="PROSITE" id="PS51257">
    <property type="entry name" value="PROKAR_LIPOPROTEIN"/>
    <property type="match status" value="1"/>
</dbReference>
<gene>
    <name evidence="1" type="ORF">LV85_04108</name>
</gene>
<proteinExistence type="predicted"/>
<comment type="caution">
    <text evidence="1">The sequence shown here is derived from an EMBL/GenBank/DDBJ whole genome shotgun (WGS) entry which is preliminary data.</text>
</comment>
<organism evidence="1 2">
    <name type="scientific">Algoriphagus chordae</name>
    <dbReference type="NCBI Taxonomy" id="237019"/>
    <lineage>
        <taxon>Bacteria</taxon>
        <taxon>Pseudomonadati</taxon>
        <taxon>Bacteroidota</taxon>
        <taxon>Cytophagia</taxon>
        <taxon>Cytophagales</taxon>
        <taxon>Cyclobacteriaceae</taxon>
        <taxon>Algoriphagus</taxon>
    </lineage>
</organism>
<reference evidence="1 2" key="1">
    <citation type="submission" date="2018-06" db="EMBL/GenBank/DDBJ databases">
        <title>Genomic Encyclopedia of Archaeal and Bacterial Type Strains, Phase II (KMG-II): from individual species to whole genera.</title>
        <authorList>
            <person name="Goeker M."/>
        </authorList>
    </citation>
    <scope>NUCLEOTIDE SEQUENCE [LARGE SCALE GENOMIC DNA]</scope>
    <source>
        <strain evidence="1 2">DSM 19830</strain>
    </source>
</reference>
<sequence length="380" mass="42885">MKKLLPLLSLVLLAACGKKSSTESSESGNILKNLTYTVDTVVVDPGEELINLSMGLFVSDVSKDAKTLYQFSQSDLSLTVIDLDQLKLDRKIFFEKEGPHGIGSFVSEMKVLPGEQFLFSTFNSAGIFDSQSNKVKDIALKANEYPEIEVENAQDLNFQLTRSADEKYLYSLPGGFTEANRDLALIDRTNHAAKMIDIPALDNTGKFSIMFFSNGMGEISLENYYLDEYQGKLYLSSSVTSDLYRYDFQQDSLQLFSFPITVSPKEKTEFPKTEVSSKEEQREESQKVRSQITFKHLIWDESRQLFFRIASITIPNENPDSPAKISVFLYAFDSAMKLVGETLMDDLKSIPSSAFFKDGKLYSYVNVEDELGFAVFTFDF</sequence>
<dbReference type="AlphaFoldDB" id="A0A2W7QFQ6"/>
<dbReference type="Pfam" id="PF13970">
    <property type="entry name" value="DUF4221"/>
    <property type="match status" value="1"/>
</dbReference>